<dbReference type="PANTHER" id="PTHR46929">
    <property type="entry name" value="EXPRESSED PROTEIN"/>
    <property type="match status" value="1"/>
</dbReference>
<gene>
    <name evidence="2" type="ORF">GIB67_032225</name>
</gene>
<evidence type="ECO:0000313" key="2">
    <source>
        <dbReference type="EMBL" id="KAF6159454.1"/>
    </source>
</evidence>
<protein>
    <recommendedName>
        <fullName evidence="1">Myb/SANT-like domain-containing protein</fullName>
    </recommendedName>
</protein>
<keyword evidence="3" id="KW-1185">Reference proteome</keyword>
<dbReference type="OrthoDB" id="1924503at2759"/>
<comment type="caution">
    <text evidence="2">The sequence shown here is derived from an EMBL/GenBank/DDBJ whole genome shotgun (WGS) entry which is preliminary data.</text>
</comment>
<dbReference type="EMBL" id="JACGCM010001193">
    <property type="protein sequence ID" value="KAF6159454.1"/>
    <property type="molecule type" value="Genomic_DNA"/>
</dbReference>
<dbReference type="PANTHER" id="PTHR46929:SF3">
    <property type="entry name" value="MYB_SANT-LIKE DOMAIN-CONTAINING PROTEIN"/>
    <property type="match status" value="1"/>
</dbReference>
<proteinExistence type="predicted"/>
<dbReference type="Pfam" id="PF12776">
    <property type="entry name" value="Myb_DNA-bind_3"/>
    <property type="match status" value="1"/>
</dbReference>
<evidence type="ECO:0000313" key="3">
    <source>
        <dbReference type="Proteomes" id="UP000541444"/>
    </source>
</evidence>
<accession>A0A7J7MXD5</accession>
<name>A0A7J7MXD5_9MAGN</name>
<reference evidence="2 3" key="1">
    <citation type="journal article" date="2020" name="IScience">
        <title>Genome Sequencing of the Endangered Kingdonia uniflora (Circaeasteraceae, Ranunculales) Reveals Potential Mechanisms of Evolutionary Specialization.</title>
        <authorList>
            <person name="Sun Y."/>
            <person name="Deng T."/>
            <person name="Zhang A."/>
            <person name="Moore M.J."/>
            <person name="Landis J.B."/>
            <person name="Lin N."/>
            <person name="Zhang H."/>
            <person name="Zhang X."/>
            <person name="Huang J."/>
            <person name="Zhang X."/>
            <person name="Sun H."/>
            <person name="Wang H."/>
        </authorList>
    </citation>
    <scope>NUCLEOTIDE SEQUENCE [LARGE SCALE GENOMIC DNA]</scope>
    <source>
        <strain evidence="2">TB1705</strain>
        <tissue evidence="2">Leaf</tissue>
    </source>
</reference>
<dbReference type="AlphaFoldDB" id="A0A7J7MXD5"/>
<sequence length="261" mass="29789">MSKGVRTGKGARKKNGGTKKAILKWNAAMDAGLIGALVEGRRLGLKENNIWDDKVWTMVQKVVQEKAFIQVERSHIDNRYRSLRKEYIAFDLVKSKSGFGWDPSKNTVTTSDEARKILLEDPKNFDEFSRFCYKGPKWSFESLQVIFGQNHATRKYSFNGLDSIDADNDIGGDDALEVDSASMATSSANNRPRVHGKKAKNEEEVKHVLYPLHSSLEDMKRCINLVKRASIIREEVMKVESYSEHFLCNAWYIMMRDSVEL</sequence>
<evidence type="ECO:0000259" key="1">
    <source>
        <dbReference type="Pfam" id="PF12776"/>
    </source>
</evidence>
<organism evidence="2 3">
    <name type="scientific">Kingdonia uniflora</name>
    <dbReference type="NCBI Taxonomy" id="39325"/>
    <lineage>
        <taxon>Eukaryota</taxon>
        <taxon>Viridiplantae</taxon>
        <taxon>Streptophyta</taxon>
        <taxon>Embryophyta</taxon>
        <taxon>Tracheophyta</taxon>
        <taxon>Spermatophyta</taxon>
        <taxon>Magnoliopsida</taxon>
        <taxon>Ranunculales</taxon>
        <taxon>Circaeasteraceae</taxon>
        <taxon>Kingdonia</taxon>
    </lineage>
</organism>
<dbReference type="Proteomes" id="UP000541444">
    <property type="component" value="Unassembled WGS sequence"/>
</dbReference>
<feature type="domain" description="Myb/SANT-like" evidence="1">
    <location>
        <begin position="24"/>
        <end position="114"/>
    </location>
</feature>
<dbReference type="InterPro" id="IPR024752">
    <property type="entry name" value="Myb/SANT-like_dom"/>
</dbReference>